<keyword evidence="6" id="KW-1258">Restriction-modification system evasion by virus</keyword>
<keyword evidence="4 7" id="KW-0949">S-adenosyl-L-methionine</keyword>
<keyword evidence="1 7" id="KW-0489">Methyltransferase</keyword>
<dbReference type="GO" id="GO:0099018">
    <property type="term" value="P:symbiont-mediated evasion of host restriction-modification system"/>
    <property type="evidence" value="ECO:0007669"/>
    <property type="project" value="UniProtKB-KW"/>
</dbReference>
<dbReference type="PROSITE" id="PS51679">
    <property type="entry name" value="SAM_MT_C5"/>
    <property type="match status" value="1"/>
</dbReference>
<evidence type="ECO:0000256" key="9">
    <source>
        <dbReference type="RuleBase" id="RU000417"/>
    </source>
</evidence>
<dbReference type="GO" id="GO:0003886">
    <property type="term" value="F:DNA (cytosine-5-)-methyltransferase activity"/>
    <property type="evidence" value="ECO:0007669"/>
    <property type="project" value="UniProtKB-EC"/>
</dbReference>
<dbReference type="Pfam" id="PF00145">
    <property type="entry name" value="DNA_methylase"/>
    <property type="match status" value="1"/>
</dbReference>
<keyword evidence="2" id="KW-0945">Host-virus interaction</keyword>
<evidence type="ECO:0000313" key="11">
    <source>
        <dbReference type="EMBL" id="CAB4205134.1"/>
    </source>
</evidence>
<comment type="similarity">
    <text evidence="7 8">Belongs to the class I-like SAM-binding methyltransferase superfamily. C5-methyltransferase family.</text>
</comment>
<evidence type="ECO:0000256" key="7">
    <source>
        <dbReference type="PROSITE-ProRule" id="PRU01016"/>
    </source>
</evidence>
<gene>
    <name evidence="10" type="ORF">UFOVP1287_13</name>
    <name evidence="11" type="ORF">UFOVP1408_27</name>
</gene>
<keyword evidence="5" id="KW-0899">Viral immunoevasion</keyword>
<organism evidence="11">
    <name type="scientific">uncultured Caudovirales phage</name>
    <dbReference type="NCBI Taxonomy" id="2100421"/>
    <lineage>
        <taxon>Viruses</taxon>
        <taxon>Duplodnaviria</taxon>
        <taxon>Heunggongvirae</taxon>
        <taxon>Uroviricota</taxon>
        <taxon>Caudoviricetes</taxon>
        <taxon>Peduoviridae</taxon>
        <taxon>Maltschvirus</taxon>
        <taxon>Maltschvirus maltsch</taxon>
    </lineage>
</organism>
<dbReference type="GO" id="GO:0032259">
    <property type="term" value="P:methylation"/>
    <property type="evidence" value="ECO:0007669"/>
    <property type="project" value="UniProtKB-KW"/>
</dbReference>
<evidence type="ECO:0000313" key="10">
    <source>
        <dbReference type="EMBL" id="CAB4195515.1"/>
    </source>
</evidence>
<dbReference type="InterPro" id="IPR018117">
    <property type="entry name" value="C5_DNA_meth_AS"/>
</dbReference>
<proteinExistence type="inferred from homology"/>
<evidence type="ECO:0000256" key="3">
    <source>
        <dbReference type="ARBA" id="ARBA00022679"/>
    </source>
</evidence>
<evidence type="ECO:0000256" key="2">
    <source>
        <dbReference type="ARBA" id="ARBA00022632"/>
    </source>
</evidence>
<dbReference type="GO" id="GO:0003677">
    <property type="term" value="F:DNA binding"/>
    <property type="evidence" value="ECO:0007669"/>
    <property type="project" value="TreeGrafter"/>
</dbReference>
<dbReference type="PANTHER" id="PTHR10629:SF52">
    <property type="entry name" value="DNA (CYTOSINE-5)-METHYLTRANSFERASE 1"/>
    <property type="match status" value="1"/>
</dbReference>
<evidence type="ECO:0000256" key="4">
    <source>
        <dbReference type="ARBA" id="ARBA00022691"/>
    </source>
</evidence>
<evidence type="ECO:0000256" key="1">
    <source>
        <dbReference type="ARBA" id="ARBA00022603"/>
    </source>
</evidence>
<dbReference type="Gene3D" id="3.40.50.150">
    <property type="entry name" value="Vaccinia Virus protein VP39"/>
    <property type="match status" value="1"/>
</dbReference>
<dbReference type="PANTHER" id="PTHR10629">
    <property type="entry name" value="CYTOSINE-SPECIFIC METHYLTRANSFERASE"/>
    <property type="match status" value="1"/>
</dbReference>
<evidence type="ECO:0000256" key="6">
    <source>
        <dbReference type="ARBA" id="ARBA00033479"/>
    </source>
</evidence>
<dbReference type="PROSITE" id="PS00095">
    <property type="entry name" value="C5_MTASE_2"/>
    <property type="match status" value="1"/>
</dbReference>
<dbReference type="Gene3D" id="3.90.120.10">
    <property type="entry name" value="DNA Methylase, subunit A, domain 2"/>
    <property type="match status" value="1"/>
</dbReference>
<sequence length="429" mass="48578">MTQTKHELTCIDLFAGCGGLSLGLAQAGFRPLLFSEINPSAAETYIANRVGMGIIPVADVYNLTDTNLQLLKTHWAYSGINEIDLVCGGPPCQGYSGNCRRRTFKLAKNQIPSNQLFKEMARVIRAVQPRAFLFENVRGLLNSRWTPDGGKGEIFRAVLAEFRSLANYEIHWELLHAKDYGVPQNRPRVIMVGIRRDVLQMRKQPTMLERPEHEPSAIEAGFLPGPSGEAPSLPELLGDLEDTSFLNKTSNDKYLREPKSGIQHLLRTRMDGTVMAKGTELTDQEYSAHADYIRKKFQHMIEHGGEIPTEYQTKKFAQRVFPRQWGPDGPNLTAASLPDDYVHYREPRAPTVREWARLQTFPDWYVFKGPRTTGGRRRAGDPSIGDWNREVPKFTQIGNAVPVLLARKIGEHLADILKTPDLRWDRLYK</sequence>
<keyword evidence="3 7" id="KW-0808">Transferase</keyword>
<evidence type="ECO:0000256" key="5">
    <source>
        <dbReference type="ARBA" id="ARBA00023280"/>
    </source>
</evidence>
<dbReference type="InterPro" id="IPR029063">
    <property type="entry name" value="SAM-dependent_MTases_sf"/>
</dbReference>
<dbReference type="SUPFAM" id="SSF53335">
    <property type="entry name" value="S-adenosyl-L-methionine-dependent methyltransferases"/>
    <property type="match status" value="1"/>
</dbReference>
<keyword evidence="2" id="KW-1090">Inhibition of host innate immune response by virus</keyword>
<dbReference type="PRINTS" id="PR00105">
    <property type="entry name" value="C5METTRFRASE"/>
</dbReference>
<dbReference type="GO" id="GO:0044027">
    <property type="term" value="P:negative regulation of gene expression via chromosomal CpG island methylation"/>
    <property type="evidence" value="ECO:0007669"/>
    <property type="project" value="TreeGrafter"/>
</dbReference>
<feature type="active site" evidence="7">
    <location>
        <position position="92"/>
    </location>
</feature>
<dbReference type="InterPro" id="IPR031303">
    <property type="entry name" value="C5_meth_CS"/>
</dbReference>
<name>A0A6J5S877_9CAUD</name>
<dbReference type="GO" id="GO:0052170">
    <property type="term" value="P:symbiont-mediated suppression of host innate immune response"/>
    <property type="evidence" value="ECO:0007669"/>
    <property type="project" value="UniProtKB-KW"/>
</dbReference>
<evidence type="ECO:0000256" key="8">
    <source>
        <dbReference type="RuleBase" id="RU000416"/>
    </source>
</evidence>
<protein>
    <recommendedName>
        <fullName evidence="9">Cytosine-specific methyltransferase</fullName>
        <ecNumber evidence="9">2.1.1.37</ecNumber>
    </recommendedName>
</protein>
<comment type="catalytic activity">
    <reaction evidence="9">
        <text>a 2'-deoxycytidine in DNA + S-adenosyl-L-methionine = a 5-methyl-2'-deoxycytidine in DNA + S-adenosyl-L-homocysteine + H(+)</text>
        <dbReference type="Rhea" id="RHEA:13681"/>
        <dbReference type="Rhea" id="RHEA-COMP:11369"/>
        <dbReference type="Rhea" id="RHEA-COMP:11370"/>
        <dbReference type="ChEBI" id="CHEBI:15378"/>
        <dbReference type="ChEBI" id="CHEBI:57856"/>
        <dbReference type="ChEBI" id="CHEBI:59789"/>
        <dbReference type="ChEBI" id="CHEBI:85452"/>
        <dbReference type="ChEBI" id="CHEBI:85454"/>
        <dbReference type="EC" id="2.1.1.37"/>
    </reaction>
</comment>
<dbReference type="InterPro" id="IPR050390">
    <property type="entry name" value="C5-Methyltransferase"/>
</dbReference>
<accession>A0A6J5S877</accession>
<dbReference type="EC" id="2.1.1.37" evidence="9"/>
<reference evidence="11" key="1">
    <citation type="submission" date="2020-05" db="EMBL/GenBank/DDBJ databases">
        <authorList>
            <person name="Chiriac C."/>
            <person name="Salcher M."/>
            <person name="Ghai R."/>
            <person name="Kavagutti S V."/>
        </authorList>
    </citation>
    <scope>NUCLEOTIDE SEQUENCE</scope>
</reference>
<dbReference type="EMBL" id="LR797239">
    <property type="protein sequence ID" value="CAB4195515.1"/>
    <property type="molecule type" value="Genomic_DNA"/>
</dbReference>
<dbReference type="PROSITE" id="PS00094">
    <property type="entry name" value="C5_MTASE_1"/>
    <property type="match status" value="1"/>
</dbReference>
<dbReference type="EMBL" id="LR797355">
    <property type="protein sequence ID" value="CAB4205134.1"/>
    <property type="molecule type" value="Genomic_DNA"/>
</dbReference>
<dbReference type="NCBIfam" id="TIGR00675">
    <property type="entry name" value="dcm"/>
    <property type="match status" value="1"/>
</dbReference>
<dbReference type="InterPro" id="IPR001525">
    <property type="entry name" value="C5_MeTfrase"/>
</dbReference>